<dbReference type="InterPro" id="IPR050447">
    <property type="entry name" value="Erg6_SMT_methyltransf"/>
</dbReference>
<dbReference type="PANTHER" id="PTHR44068">
    <property type="entry name" value="ZGC:194242"/>
    <property type="match status" value="1"/>
</dbReference>
<feature type="domain" description="Methyltransferase type 11" evidence="3">
    <location>
        <begin position="11"/>
        <end position="107"/>
    </location>
</feature>
<evidence type="ECO:0000259" key="3">
    <source>
        <dbReference type="Pfam" id="PF08241"/>
    </source>
</evidence>
<keyword evidence="1" id="KW-0808">Transferase</keyword>
<proteinExistence type="inferred from homology"/>
<dbReference type="GO" id="GO:0003838">
    <property type="term" value="F:sterol 24-C-methyltransferase activity"/>
    <property type="evidence" value="ECO:0007669"/>
    <property type="project" value="TreeGrafter"/>
</dbReference>
<accession>A0A8H6AFC9</accession>
<reference evidence="4 5" key="1">
    <citation type="submission" date="2019-04" db="EMBL/GenBank/DDBJ databases">
        <title>Aspergillus burnettii sp. nov., novel species from soil in southeast Queensland.</title>
        <authorList>
            <person name="Gilchrist C.L.M."/>
            <person name="Pitt J.I."/>
            <person name="Lange L."/>
            <person name="Lacey H.J."/>
            <person name="Vuong D."/>
            <person name="Midgley D.J."/>
            <person name="Greenfield P."/>
            <person name="Bradbury M."/>
            <person name="Lacey E."/>
            <person name="Busk P.K."/>
            <person name="Pilgaard B."/>
            <person name="Chooi Y.H."/>
            <person name="Piggott A.M."/>
        </authorList>
    </citation>
    <scope>NUCLEOTIDE SEQUENCE [LARGE SCALE GENOMIC DNA]</scope>
    <source>
        <strain evidence="4 5">FRR 5400</strain>
    </source>
</reference>
<dbReference type="GO" id="GO:0005783">
    <property type="term" value="C:endoplasmic reticulum"/>
    <property type="evidence" value="ECO:0007669"/>
    <property type="project" value="TreeGrafter"/>
</dbReference>
<evidence type="ECO:0000313" key="4">
    <source>
        <dbReference type="EMBL" id="KAF5866121.1"/>
    </source>
</evidence>
<dbReference type="Pfam" id="PF08241">
    <property type="entry name" value="Methyltransf_11"/>
    <property type="match status" value="1"/>
</dbReference>
<sequence>MPAAETARLLSTSQKGLKVYAIDVLPQQVPQTQQNVREAIDEVDWAAGLKSDTVTALDALTVQQGDYHDLRAVENGSFDGIYTMETLVHATNLSRVFSEFYRVLKPGRRITLYEYDHRSSEDVQQISPSAEEEAMDKVHLYRAISKTANGQSPSLMQDRSEHSYPRKGLIGTLSKFGFGGVQEWDITQNVKSMIRFLSWDLYIPSMIVLVLGLEAHSINAVAIVVNNQRGWKYIAVTAQKPVTRTVQCMVDCI</sequence>
<gene>
    <name evidence="4" type="ORF">ETB97_000655</name>
</gene>
<dbReference type="GO" id="GO:0006696">
    <property type="term" value="P:ergosterol biosynthetic process"/>
    <property type="evidence" value="ECO:0007669"/>
    <property type="project" value="TreeGrafter"/>
</dbReference>
<evidence type="ECO:0000256" key="1">
    <source>
        <dbReference type="ARBA" id="ARBA00022679"/>
    </source>
</evidence>
<dbReference type="AlphaFoldDB" id="A0A8H6AFC9"/>
<dbReference type="PANTHER" id="PTHR44068:SF1">
    <property type="entry name" value="HYPOTHETICAL LOC100005854"/>
    <property type="match status" value="1"/>
</dbReference>
<name>A0A8H6AFC9_PETAA</name>
<comment type="similarity">
    <text evidence="2">Belongs to the class I-like SAM-binding methyltransferase superfamily. Erg6/SMT family.</text>
</comment>
<dbReference type="Gene3D" id="3.40.50.150">
    <property type="entry name" value="Vaccinia Virus protein VP39"/>
    <property type="match status" value="1"/>
</dbReference>
<comment type="caution">
    <text evidence="4">The sequence shown here is derived from an EMBL/GenBank/DDBJ whole genome shotgun (WGS) entry which is preliminary data.</text>
</comment>
<dbReference type="CDD" id="cd02440">
    <property type="entry name" value="AdoMet_MTases"/>
    <property type="match status" value="1"/>
</dbReference>
<dbReference type="Proteomes" id="UP000541154">
    <property type="component" value="Unassembled WGS sequence"/>
</dbReference>
<dbReference type="EMBL" id="SPNV01000011">
    <property type="protein sequence ID" value="KAF5866121.1"/>
    <property type="molecule type" value="Genomic_DNA"/>
</dbReference>
<protein>
    <recommendedName>
        <fullName evidence="3">Methyltransferase type 11 domain-containing protein</fullName>
    </recommendedName>
</protein>
<organism evidence="4 5">
    <name type="scientific">Petromyces alliaceus</name>
    <name type="common">Aspergillus alliaceus</name>
    <dbReference type="NCBI Taxonomy" id="209559"/>
    <lineage>
        <taxon>Eukaryota</taxon>
        <taxon>Fungi</taxon>
        <taxon>Dikarya</taxon>
        <taxon>Ascomycota</taxon>
        <taxon>Pezizomycotina</taxon>
        <taxon>Eurotiomycetes</taxon>
        <taxon>Eurotiomycetidae</taxon>
        <taxon>Eurotiales</taxon>
        <taxon>Aspergillaceae</taxon>
        <taxon>Aspergillus</taxon>
        <taxon>Aspergillus subgen. Circumdati</taxon>
    </lineage>
</organism>
<evidence type="ECO:0000313" key="5">
    <source>
        <dbReference type="Proteomes" id="UP000541154"/>
    </source>
</evidence>
<keyword evidence="5" id="KW-1185">Reference proteome</keyword>
<dbReference type="SUPFAM" id="SSF53335">
    <property type="entry name" value="S-adenosyl-L-methionine-dependent methyltransferases"/>
    <property type="match status" value="1"/>
</dbReference>
<dbReference type="InterPro" id="IPR029063">
    <property type="entry name" value="SAM-dependent_MTases_sf"/>
</dbReference>
<evidence type="ECO:0000256" key="2">
    <source>
        <dbReference type="ARBA" id="ARBA00038188"/>
    </source>
</evidence>
<dbReference type="InterPro" id="IPR013216">
    <property type="entry name" value="Methyltransf_11"/>
</dbReference>